<name>E6VIN9_RHOPX</name>
<proteinExistence type="predicted"/>
<gene>
    <name evidence="1" type="ordered locus">Rpdx1_3907</name>
</gene>
<evidence type="ECO:0000313" key="2">
    <source>
        <dbReference type="Proteomes" id="UP000001402"/>
    </source>
</evidence>
<dbReference type="Proteomes" id="UP000001402">
    <property type="component" value="Chromosome"/>
</dbReference>
<accession>E6VIN9</accession>
<dbReference type="AlphaFoldDB" id="E6VIN9"/>
<evidence type="ECO:0000313" key="1">
    <source>
        <dbReference type="EMBL" id="ADU45466.1"/>
    </source>
</evidence>
<dbReference type="STRING" id="652103.Rpdx1_3907"/>
<reference evidence="1" key="1">
    <citation type="submission" date="2010-12" db="EMBL/GenBank/DDBJ databases">
        <title>Complete sequence of Rhodopseudomonas palustris DX-1.</title>
        <authorList>
            <consortium name="US DOE Joint Genome Institute"/>
            <person name="Lucas S."/>
            <person name="Copeland A."/>
            <person name="Lapidus A."/>
            <person name="Cheng J.-F."/>
            <person name="Goodwin L."/>
            <person name="Pitluck S."/>
            <person name="Misra M."/>
            <person name="Chertkov O."/>
            <person name="Detter J.C."/>
            <person name="Han C."/>
            <person name="Tapia R."/>
            <person name="Land M."/>
            <person name="Hauser L."/>
            <person name="Kyrpides N."/>
            <person name="Ivanova N."/>
            <person name="Ovchinnikova G."/>
            <person name="Logan B."/>
            <person name="Oda Y."/>
            <person name="Harwood C."/>
            <person name="Woyke T."/>
        </authorList>
    </citation>
    <scope>NUCLEOTIDE SEQUENCE [LARGE SCALE GENOMIC DNA]</scope>
    <source>
        <strain evidence="1">DX-1</strain>
    </source>
</reference>
<dbReference type="EMBL" id="CP002418">
    <property type="protein sequence ID" value="ADU45466.1"/>
    <property type="molecule type" value="Genomic_DNA"/>
</dbReference>
<sequence length="32" mass="3620">MPGVSKDEEPSGLQRMVRDGASRLLTMRLYLL</sequence>
<dbReference type="HOGENOM" id="CLU_3391067_0_0_5"/>
<organism evidence="1 2">
    <name type="scientific">Rhodopseudomonas palustris (strain DX-1)</name>
    <dbReference type="NCBI Taxonomy" id="652103"/>
    <lineage>
        <taxon>Bacteria</taxon>
        <taxon>Pseudomonadati</taxon>
        <taxon>Pseudomonadota</taxon>
        <taxon>Alphaproteobacteria</taxon>
        <taxon>Hyphomicrobiales</taxon>
        <taxon>Nitrobacteraceae</taxon>
        <taxon>Rhodopseudomonas</taxon>
    </lineage>
</organism>
<dbReference type="KEGG" id="rpx:Rpdx1_3907"/>
<protein>
    <submittedName>
        <fullName evidence="1">Uncharacterized protein</fullName>
    </submittedName>
</protein>